<protein>
    <submittedName>
        <fullName evidence="3">Cytochrome c oxidase subunit 2A</fullName>
    </submittedName>
</protein>
<evidence type="ECO:0000256" key="1">
    <source>
        <dbReference type="SAM" id="MobiDB-lite"/>
    </source>
</evidence>
<evidence type="ECO:0000313" key="3">
    <source>
        <dbReference type="EMBL" id="RBW68166.1"/>
    </source>
</evidence>
<keyword evidence="2" id="KW-1133">Transmembrane helix</keyword>
<accession>A0A366XR33</accession>
<dbReference type="Proteomes" id="UP000253314">
    <property type="component" value="Unassembled WGS sequence"/>
</dbReference>
<keyword evidence="4" id="KW-1185">Reference proteome</keyword>
<keyword evidence="2" id="KW-0812">Transmembrane</keyword>
<feature type="region of interest" description="Disordered" evidence="1">
    <location>
        <begin position="1"/>
        <end position="25"/>
    </location>
</feature>
<dbReference type="AlphaFoldDB" id="A0A366XR33"/>
<sequence length="56" mass="6330">MPKINPNVSQSQKVNKKVNKSKEETSLKGTLIAVFAVGAIIVFFWVSIFQLYLSRM</sequence>
<organism evidence="3 4">
    <name type="scientific">Bacillus taeanensis</name>
    <dbReference type="NCBI Taxonomy" id="273032"/>
    <lineage>
        <taxon>Bacteria</taxon>
        <taxon>Bacillati</taxon>
        <taxon>Bacillota</taxon>
        <taxon>Bacilli</taxon>
        <taxon>Bacillales</taxon>
        <taxon>Bacillaceae</taxon>
        <taxon>Bacillus</taxon>
    </lineage>
</organism>
<dbReference type="OrthoDB" id="2418411at2"/>
<comment type="caution">
    <text evidence="3">The sequence shown here is derived from an EMBL/GenBank/DDBJ whole genome shotgun (WGS) entry which is preliminary data.</text>
</comment>
<keyword evidence="2" id="KW-0472">Membrane</keyword>
<gene>
    <name evidence="3" type="ORF">DS031_18295</name>
</gene>
<name>A0A366XR33_9BACI</name>
<feature type="transmembrane region" description="Helical" evidence="2">
    <location>
        <begin position="31"/>
        <end position="53"/>
    </location>
</feature>
<dbReference type="EMBL" id="QOCW01000024">
    <property type="protein sequence ID" value="RBW68166.1"/>
    <property type="molecule type" value="Genomic_DNA"/>
</dbReference>
<evidence type="ECO:0000256" key="2">
    <source>
        <dbReference type="SAM" id="Phobius"/>
    </source>
</evidence>
<reference evidence="3 4" key="1">
    <citation type="submission" date="2018-07" db="EMBL/GenBank/DDBJ databases">
        <title>Lottiidibacillus patelloidae gen. nov., sp. nov., isolated from the intestinal tract of a marine limpet and the reclassification of B. taeanensis BH030017T, B. algicola KMM 3737T and B. hwajinpoensis SW-72T as genus Lottiidibacillus.</title>
        <authorList>
            <person name="Liu R."/>
            <person name="Huang Z."/>
        </authorList>
    </citation>
    <scope>NUCLEOTIDE SEQUENCE [LARGE SCALE GENOMIC DNA]</scope>
    <source>
        <strain evidence="3 4">BH030017</strain>
    </source>
</reference>
<proteinExistence type="predicted"/>
<dbReference type="RefSeq" id="WP_113807500.1">
    <property type="nucleotide sequence ID" value="NZ_QOCW01000024.1"/>
</dbReference>
<evidence type="ECO:0000313" key="4">
    <source>
        <dbReference type="Proteomes" id="UP000253314"/>
    </source>
</evidence>